<dbReference type="Pfam" id="PF00892">
    <property type="entry name" value="EamA"/>
    <property type="match status" value="2"/>
</dbReference>
<dbReference type="GO" id="GO:0005886">
    <property type="term" value="C:plasma membrane"/>
    <property type="evidence" value="ECO:0007669"/>
    <property type="project" value="UniProtKB-SubCell"/>
</dbReference>
<dbReference type="InterPro" id="IPR000620">
    <property type="entry name" value="EamA_dom"/>
</dbReference>
<evidence type="ECO:0000259" key="8">
    <source>
        <dbReference type="Pfam" id="PF00892"/>
    </source>
</evidence>
<keyword evidence="4 7" id="KW-1133">Transmembrane helix</keyword>
<feature type="transmembrane region" description="Helical" evidence="7">
    <location>
        <begin position="129"/>
        <end position="145"/>
    </location>
</feature>
<dbReference type="PANTHER" id="PTHR32322">
    <property type="entry name" value="INNER MEMBRANE TRANSPORTER"/>
    <property type="match status" value="1"/>
</dbReference>
<dbReference type="EMBL" id="QGMY01000011">
    <property type="protein sequence ID" value="PWR70589.1"/>
    <property type="molecule type" value="Genomic_DNA"/>
</dbReference>
<dbReference type="PANTHER" id="PTHR32322:SF18">
    <property type="entry name" value="S-ADENOSYLMETHIONINE_S-ADENOSYLHOMOCYSTEINE TRANSPORTER"/>
    <property type="match status" value="1"/>
</dbReference>
<dbReference type="Proteomes" id="UP000245657">
    <property type="component" value="Unassembled WGS sequence"/>
</dbReference>
<feature type="region of interest" description="Disordered" evidence="6">
    <location>
        <begin position="337"/>
        <end position="359"/>
    </location>
</feature>
<feature type="transmembrane region" description="Helical" evidence="7">
    <location>
        <begin position="74"/>
        <end position="96"/>
    </location>
</feature>
<evidence type="ECO:0000313" key="10">
    <source>
        <dbReference type="Proteomes" id="UP000245657"/>
    </source>
</evidence>
<keyword evidence="10" id="KW-1185">Reference proteome</keyword>
<protein>
    <submittedName>
        <fullName evidence="9">EamA family transporter</fullName>
    </submittedName>
</protein>
<feature type="transmembrane region" description="Helical" evidence="7">
    <location>
        <begin position="102"/>
        <end position="122"/>
    </location>
</feature>
<evidence type="ECO:0000256" key="6">
    <source>
        <dbReference type="SAM" id="MobiDB-lite"/>
    </source>
</evidence>
<dbReference type="GeneID" id="97547685"/>
<gene>
    <name evidence="9" type="ORF">DK846_14450</name>
</gene>
<feature type="transmembrane region" description="Helical" evidence="7">
    <location>
        <begin position="245"/>
        <end position="263"/>
    </location>
</feature>
<evidence type="ECO:0000256" key="2">
    <source>
        <dbReference type="ARBA" id="ARBA00022475"/>
    </source>
</evidence>
<feature type="transmembrane region" description="Helical" evidence="7">
    <location>
        <begin position="32"/>
        <end position="53"/>
    </location>
</feature>
<dbReference type="InterPro" id="IPR037185">
    <property type="entry name" value="EmrE-like"/>
</dbReference>
<dbReference type="AlphaFoldDB" id="A0A2V2MT53"/>
<feature type="domain" description="EamA" evidence="8">
    <location>
        <begin position="8"/>
        <end position="144"/>
    </location>
</feature>
<sequence>MQRSDHAALIGAITAALLFGIVVPVSKTFLVGTGPITLAALLYMGAGVGLLLLKIIRPHQTQQEAPVTRRDIPFLAVIVIAGSVMGPILLMTGLTMVPAGTASLLLNAELVMTGIIASLFFSEPLGRRVAIAMMAVVIGGLILSVDPSGTFGISAGAVLILGACFCWGIDNNVTRSLSGKDPASVVIIKGMCAGIVGLILATLIGESLPSTHVILYILITGFFGYGLSLVLFIRSLRTLGAVRTGSLFALAPFIGAGFSWIFLGEVPGYQAVVSFLFMAIGVYLIATEDHHHLHSHIRVSHDHRHRHDDGHHTHSHLESDPGEHAHLHQHDMVTHDHQHTPDLHHYHDHELLPDDKKSE</sequence>
<dbReference type="RefSeq" id="WP_109969697.1">
    <property type="nucleotide sequence ID" value="NZ_CP176093.1"/>
</dbReference>
<comment type="subcellular location">
    <subcellularLocation>
        <location evidence="1">Cell membrane</location>
        <topology evidence="1">Multi-pass membrane protein</topology>
    </subcellularLocation>
</comment>
<reference evidence="9 10" key="1">
    <citation type="submission" date="2018-05" db="EMBL/GenBank/DDBJ databases">
        <title>Draft genome of Methanospirillum lacunae Ki8-1.</title>
        <authorList>
            <person name="Dueholm M.S."/>
            <person name="Nielsen P.H."/>
            <person name="Bakmann L.F."/>
            <person name="Otzen D.E."/>
        </authorList>
    </citation>
    <scope>NUCLEOTIDE SEQUENCE [LARGE SCALE GENOMIC DNA]</scope>
    <source>
        <strain evidence="9 10">Ki8-1</strain>
    </source>
</reference>
<evidence type="ECO:0000256" key="1">
    <source>
        <dbReference type="ARBA" id="ARBA00004651"/>
    </source>
</evidence>
<dbReference type="InterPro" id="IPR050638">
    <property type="entry name" value="AA-Vitamin_Transporters"/>
</dbReference>
<name>A0A2V2MT53_9EURY</name>
<feature type="transmembrane region" description="Helical" evidence="7">
    <location>
        <begin position="182"/>
        <end position="201"/>
    </location>
</feature>
<feature type="region of interest" description="Disordered" evidence="6">
    <location>
        <begin position="296"/>
        <end position="324"/>
    </location>
</feature>
<comment type="caution">
    <text evidence="9">The sequence shown here is derived from an EMBL/GenBank/DDBJ whole genome shotgun (WGS) entry which is preliminary data.</text>
</comment>
<feature type="compositionally biased region" description="Basic residues" evidence="6">
    <location>
        <begin position="296"/>
        <end position="306"/>
    </location>
</feature>
<evidence type="ECO:0000256" key="3">
    <source>
        <dbReference type="ARBA" id="ARBA00022692"/>
    </source>
</evidence>
<keyword evidence="5 7" id="KW-0472">Membrane</keyword>
<feature type="transmembrane region" description="Helical" evidence="7">
    <location>
        <begin position="269"/>
        <end position="286"/>
    </location>
</feature>
<evidence type="ECO:0000256" key="4">
    <source>
        <dbReference type="ARBA" id="ARBA00022989"/>
    </source>
</evidence>
<evidence type="ECO:0000313" key="9">
    <source>
        <dbReference type="EMBL" id="PWR70589.1"/>
    </source>
</evidence>
<evidence type="ECO:0000256" key="5">
    <source>
        <dbReference type="ARBA" id="ARBA00023136"/>
    </source>
</evidence>
<feature type="transmembrane region" description="Helical" evidence="7">
    <location>
        <begin position="151"/>
        <end position="170"/>
    </location>
</feature>
<feature type="transmembrane region" description="Helical" evidence="7">
    <location>
        <begin position="7"/>
        <end position="26"/>
    </location>
</feature>
<proteinExistence type="predicted"/>
<accession>A0A2V2MT53</accession>
<evidence type="ECO:0000256" key="7">
    <source>
        <dbReference type="SAM" id="Phobius"/>
    </source>
</evidence>
<feature type="compositionally biased region" description="Basic and acidic residues" evidence="6">
    <location>
        <begin position="307"/>
        <end position="324"/>
    </location>
</feature>
<keyword evidence="2" id="KW-1003">Cell membrane</keyword>
<dbReference type="OrthoDB" id="78162at2157"/>
<feature type="domain" description="EamA" evidence="8">
    <location>
        <begin position="155"/>
        <end position="286"/>
    </location>
</feature>
<feature type="transmembrane region" description="Helical" evidence="7">
    <location>
        <begin position="213"/>
        <end position="233"/>
    </location>
</feature>
<dbReference type="SUPFAM" id="SSF103481">
    <property type="entry name" value="Multidrug resistance efflux transporter EmrE"/>
    <property type="match status" value="2"/>
</dbReference>
<organism evidence="9 10">
    <name type="scientific">Methanospirillum lacunae</name>
    <dbReference type="NCBI Taxonomy" id="668570"/>
    <lineage>
        <taxon>Archaea</taxon>
        <taxon>Methanobacteriati</taxon>
        <taxon>Methanobacteriota</taxon>
        <taxon>Stenosarchaea group</taxon>
        <taxon>Methanomicrobia</taxon>
        <taxon>Methanomicrobiales</taxon>
        <taxon>Methanospirillaceae</taxon>
        <taxon>Methanospirillum</taxon>
    </lineage>
</organism>
<keyword evidence="3 7" id="KW-0812">Transmembrane</keyword>